<accession>A0A382ULY2</accession>
<sequence>MGFFGLTRPKCDNCGHPCGYMLHQGWRHADYPGHVFGKKKCLVEYVRRNPRI</sequence>
<reference evidence="1" key="1">
    <citation type="submission" date="2018-05" db="EMBL/GenBank/DDBJ databases">
        <authorList>
            <person name="Lanie J.A."/>
            <person name="Ng W.-L."/>
            <person name="Kazmierczak K.M."/>
            <person name="Andrzejewski T.M."/>
            <person name="Davidsen T.M."/>
            <person name="Wayne K.J."/>
            <person name="Tettelin H."/>
            <person name="Glass J.I."/>
            <person name="Rusch D."/>
            <person name="Podicherti R."/>
            <person name="Tsui H.-C.T."/>
            <person name="Winkler M.E."/>
        </authorList>
    </citation>
    <scope>NUCLEOTIDE SEQUENCE</scope>
</reference>
<name>A0A382ULY2_9ZZZZ</name>
<organism evidence="1">
    <name type="scientific">marine metagenome</name>
    <dbReference type="NCBI Taxonomy" id="408172"/>
    <lineage>
        <taxon>unclassified sequences</taxon>
        <taxon>metagenomes</taxon>
        <taxon>ecological metagenomes</taxon>
    </lineage>
</organism>
<feature type="non-terminal residue" evidence="1">
    <location>
        <position position="52"/>
    </location>
</feature>
<evidence type="ECO:0000313" key="1">
    <source>
        <dbReference type="EMBL" id="SVD35087.1"/>
    </source>
</evidence>
<dbReference type="AlphaFoldDB" id="A0A382ULY2"/>
<gene>
    <name evidence="1" type="ORF">METZ01_LOCUS387941</name>
</gene>
<proteinExistence type="predicted"/>
<protein>
    <submittedName>
        <fullName evidence="1">Uncharacterized protein</fullName>
    </submittedName>
</protein>
<dbReference type="EMBL" id="UINC01145135">
    <property type="protein sequence ID" value="SVD35087.1"/>
    <property type="molecule type" value="Genomic_DNA"/>
</dbReference>